<evidence type="ECO:0000313" key="2">
    <source>
        <dbReference type="EMBL" id="CAG7733313.1"/>
    </source>
</evidence>
<name>A0A8J2K4N8_9HEXA</name>
<gene>
    <name evidence="2" type="ORF">AFUS01_LOCUS21766</name>
</gene>
<dbReference type="PANTHER" id="PTHR45847">
    <property type="entry name" value="FATTY ACID AMIDE HYDROLASE"/>
    <property type="match status" value="1"/>
</dbReference>
<dbReference type="AlphaFoldDB" id="A0A8J2K4N8"/>
<dbReference type="Pfam" id="PF01425">
    <property type="entry name" value="Amidase"/>
    <property type="match status" value="1"/>
</dbReference>
<reference evidence="2" key="1">
    <citation type="submission" date="2021-06" db="EMBL/GenBank/DDBJ databases">
        <authorList>
            <person name="Hodson N. C."/>
            <person name="Mongue J. A."/>
            <person name="Jaron S. K."/>
        </authorList>
    </citation>
    <scope>NUCLEOTIDE SEQUENCE</scope>
</reference>
<dbReference type="GO" id="GO:0017064">
    <property type="term" value="F:fatty acid amide hydrolase activity"/>
    <property type="evidence" value="ECO:0007669"/>
    <property type="project" value="TreeGrafter"/>
</dbReference>
<dbReference type="InterPro" id="IPR052096">
    <property type="entry name" value="Endocannabinoid_amidase"/>
</dbReference>
<evidence type="ECO:0000313" key="3">
    <source>
        <dbReference type="Proteomes" id="UP000708208"/>
    </source>
</evidence>
<dbReference type="OrthoDB" id="6428749at2759"/>
<dbReference type="PANTHER" id="PTHR45847:SF6">
    <property type="entry name" value="FATTY ACID AMIDE HYDROLASE"/>
    <property type="match status" value="1"/>
</dbReference>
<feature type="domain" description="Amidase" evidence="1">
    <location>
        <begin position="64"/>
        <end position="121"/>
    </location>
</feature>
<feature type="non-terminal residue" evidence="2">
    <location>
        <position position="1"/>
    </location>
</feature>
<accession>A0A8J2K4N8</accession>
<protein>
    <recommendedName>
        <fullName evidence="1">Amidase domain-containing protein</fullName>
    </recommendedName>
</protein>
<evidence type="ECO:0000259" key="1">
    <source>
        <dbReference type="Pfam" id="PF01425"/>
    </source>
</evidence>
<sequence>RAKNAKKRNHLTKLRKLRQKERQEQFGDFAIRFPFANDSATIVALPFDVLVDKLQKRELKAKQVLEAYIAKTLLVTQEFNCVTQFIDKAIEWANELDALPEVKGPLHGVPICIKEDHDVEEECAGLISVSGIIASKASQSYSNRRNL</sequence>
<keyword evidence="3" id="KW-1185">Reference proteome</keyword>
<comment type="caution">
    <text evidence="2">The sequence shown here is derived from an EMBL/GenBank/DDBJ whole genome shotgun (WGS) entry which is preliminary data.</text>
</comment>
<dbReference type="GO" id="GO:0004040">
    <property type="term" value="F:amidase activity"/>
    <property type="evidence" value="ECO:0007669"/>
    <property type="project" value="TreeGrafter"/>
</dbReference>
<organism evidence="2 3">
    <name type="scientific">Allacma fusca</name>
    <dbReference type="NCBI Taxonomy" id="39272"/>
    <lineage>
        <taxon>Eukaryota</taxon>
        <taxon>Metazoa</taxon>
        <taxon>Ecdysozoa</taxon>
        <taxon>Arthropoda</taxon>
        <taxon>Hexapoda</taxon>
        <taxon>Collembola</taxon>
        <taxon>Symphypleona</taxon>
        <taxon>Sminthuridae</taxon>
        <taxon>Allacma</taxon>
    </lineage>
</organism>
<dbReference type="InterPro" id="IPR023631">
    <property type="entry name" value="Amidase_dom"/>
</dbReference>
<dbReference type="Proteomes" id="UP000708208">
    <property type="component" value="Unassembled WGS sequence"/>
</dbReference>
<dbReference type="EMBL" id="CAJVCH010246830">
    <property type="protein sequence ID" value="CAG7733313.1"/>
    <property type="molecule type" value="Genomic_DNA"/>
</dbReference>
<dbReference type="GO" id="GO:0009062">
    <property type="term" value="P:fatty acid catabolic process"/>
    <property type="evidence" value="ECO:0007669"/>
    <property type="project" value="TreeGrafter"/>
</dbReference>
<proteinExistence type="predicted"/>